<name>A0A2N9JG97_9ACTN</name>
<dbReference type="Pfam" id="PF03717">
    <property type="entry name" value="PBP_dimer"/>
    <property type="match status" value="1"/>
</dbReference>
<comment type="subcellular location">
    <subcellularLocation>
        <location evidence="1">Membrane</location>
    </subcellularLocation>
</comment>
<dbReference type="PANTHER" id="PTHR30627">
    <property type="entry name" value="PEPTIDOGLYCAN D,D-TRANSPEPTIDASE"/>
    <property type="match status" value="1"/>
</dbReference>
<dbReference type="Gene3D" id="3.90.1310.10">
    <property type="entry name" value="Penicillin-binding protein 2a (Domain 2)"/>
    <property type="match status" value="1"/>
</dbReference>
<organism evidence="6 7">
    <name type="scientific">Micropruina glycogenica</name>
    <dbReference type="NCBI Taxonomy" id="75385"/>
    <lineage>
        <taxon>Bacteria</taxon>
        <taxon>Bacillati</taxon>
        <taxon>Actinomycetota</taxon>
        <taxon>Actinomycetes</taxon>
        <taxon>Propionibacteriales</taxon>
        <taxon>Nocardioidaceae</taxon>
        <taxon>Micropruina</taxon>
    </lineage>
</organism>
<evidence type="ECO:0000313" key="6">
    <source>
        <dbReference type="EMBL" id="SPD87135.1"/>
    </source>
</evidence>
<dbReference type="SUPFAM" id="SSF56519">
    <property type="entry name" value="Penicillin binding protein dimerisation domain"/>
    <property type="match status" value="1"/>
</dbReference>
<gene>
    <name evidence="6" type="ORF">MPLG2_2105</name>
</gene>
<accession>A0A2N9JG97</accession>
<evidence type="ECO:0000256" key="2">
    <source>
        <dbReference type="ARBA" id="ARBA00007171"/>
    </source>
</evidence>
<dbReference type="GO" id="GO:0008658">
    <property type="term" value="F:penicillin binding"/>
    <property type="evidence" value="ECO:0007669"/>
    <property type="project" value="InterPro"/>
</dbReference>
<comment type="similarity">
    <text evidence="2">Belongs to the transpeptidase family.</text>
</comment>
<protein>
    <submittedName>
        <fullName evidence="6">Cell division protein FtsI (Penicillin-binding protein 3)</fullName>
    </submittedName>
</protein>
<dbReference type="SUPFAM" id="SSF56601">
    <property type="entry name" value="beta-lactamase/transpeptidase-like"/>
    <property type="match status" value="1"/>
</dbReference>
<dbReference type="KEGG" id="mgg:MPLG2_2105"/>
<keyword evidence="3" id="KW-0472">Membrane</keyword>
<dbReference type="RefSeq" id="WP_105185925.1">
    <property type="nucleotide sequence ID" value="NZ_BAAAGO010000040.1"/>
</dbReference>
<dbReference type="PANTHER" id="PTHR30627:SF1">
    <property type="entry name" value="PEPTIDOGLYCAN D,D-TRANSPEPTIDASE FTSI"/>
    <property type="match status" value="1"/>
</dbReference>
<sequence length="610" mass="64940">MTLKSSTNRQLSRLRKARWPLASPVGRIRVLLIAIAVVFSLCAGRALQVQAFDSSAYAAEAADQMKQTQVLPATRGDLTDRYGDVLAYTEQTVNVIADPKAIATNGKMGLQPMTANDKAIAATAPQKLADLLAKYLGGVAADYLPKLTDEKISYKVIAKRVPAETFQELQTEMKAAGLLGLTRAVAPTRRYPNGTLAANLIGWVNEQGDAAGGLELALEKLLHGTDGKEVYDGSPNGKIPLGDNVLTPAQNGHSFGLTIDSALQLMAEQRIAKALADTGAEAAAVIVMDPRTGEVLVMANGPSFDSNDPGKSEAANMGNRAVMSVYEPGSVQKILTFAALFDSGTVEPDTKVKVPGFIKQDQFTIHDWWNHGTITLRARGVFAKSSNLGTITLARKMPKQQLRDYYASFGLGQRTNVGIGGESAGVLPKATMPDYTRDGIAFGTSLSVTALQNATAVASVVNGGVYHAPSVISTMDGQPFTPSAQNTTPRRVISEETSEQVRSLMEQQALNQKSNSFRIDGYRIGTKTGTARLVSADCKCYRGESVVSTIGVAPIENPQVLVYSVVWNPKYNGASGAAVAAPIMHDIMALALPRYAVEPSKSKGVKLPLE</sequence>
<dbReference type="InterPro" id="IPR050515">
    <property type="entry name" value="Beta-lactam/transpept"/>
</dbReference>
<evidence type="ECO:0000259" key="5">
    <source>
        <dbReference type="Pfam" id="PF03717"/>
    </source>
</evidence>
<evidence type="ECO:0000256" key="1">
    <source>
        <dbReference type="ARBA" id="ARBA00004370"/>
    </source>
</evidence>
<dbReference type="InterPro" id="IPR001460">
    <property type="entry name" value="PCN-bd_Tpept"/>
</dbReference>
<dbReference type="AlphaFoldDB" id="A0A2N9JG97"/>
<dbReference type="InterPro" id="IPR005311">
    <property type="entry name" value="PBP_dimer"/>
</dbReference>
<dbReference type="InterPro" id="IPR012338">
    <property type="entry name" value="Beta-lactam/transpept-like"/>
</dbReference>
<reference evidence="6 7" key="1">
    <citation type="submission" date="2018-02" db="EMBL/GenBank/DDBJ databases">
        <authorList>
            <person name="Cohen D.B."/>
            <person name="Kent A.D."/>
        </authorList>
    </citation>
    <scope>NUCLEOTIDE SEQUENCE [LARGE SCALE GENOMIC DNA]</scope>
    <source>
        <strain evidence="6">1</strain>
    </source>
</reference>
<dbReference type="InterPro" id="IPR036138">
    <property type="entry name" value="PBP_dimer_sf"/>
</dbReference>
<dbReference type="Pfam" id="PF00905">
    <property type="entry name" value="Transpeptidase"/>
    <property type="match status" value="1"/>
</dbReference>
<dbReference type="GO" id="GO:0071555">
    <property type="term" value="P:cell wall organization"/>
    <property type="evidence" value="ECO:0007669"/>
    <property type="project" value="TreeGrafter"/>
</dbReference>
<dbReference type="GO" id="GO:0051301">
    <property type="term" value="P:cell division"/>
    <property type="evidence" value="ECO:0007669"/>
    <property type="project" value="UniProtKB-KW"/>
</dbReference>
<dbReference type="OrthoDB" id="9789078at2"/>
<feature type="domain" description="Penicillin-binding protein transpeptidase" evidence="4">
    <location>
        <begin position="284"/>
        <end position="588"/>
    </location>
</feature>
<dbReference type="Proteomes" id="UP000238164">
    <property type="component" value="Chromosome 1"/>
</dbReference>
<evidence type="ECO:0000256" key="3">
    <source>
        <dbReference type="ARBA" id="ARBA00023136"/>
    </source>
</evidence>
<feature type="domain" description="Penicillin-binding protein dimerisation" evidence="5">
    <location>
        <begin position="71"/>
        <end position="239"/>
    </location>
</feature>
<dbReference type="Gene3D" id="3.40.710.10">
    <property type="entry name" value="DD-peptidase/beta-lactamase superfamily"/>
    <property type="match status" value="1"/>
</dbReference>
<keyword evidence="7" id="KW-1185">Reference proteome</keyword>
<keyword evidence="6" id="KW-0132">Cell division</keyword>
<evidence type="ECO:0000259" key="4">
    <source>
        <dbReference type="Pfam" id="PF00905"/>
    </source>
</evidence>
<dbReference type="GO" id="GO:0005886">
    <property type="term" value="C:plasma membrane"/>
    <property type="evidence" value="ECO:0007669"/>
    <property type="project" value="TreeGrafter"/>
</dbReference>
<keyword evidence="6" id="KW-0131">Cell cycle</keyword>
<dbReference type="EMBL" id="LT985188">
    <property type="protein sequence ID" value="SPD87135.1"/>
    <property type="molecule type" value="Genomic_DNA"/>
</dbReference>
<evidence type="ECO:0000313" key="7">
    <source>
        <dbReference type="Proteomes" id="UP000238164"/>
    </source>
</evidence>
<proteinExistence type="inferred from homology"/>
<dbReference type="Gene3D" id="3.30.450.330">
    <property type="match status" value="1"/>
</dbReference>